<comment type="caution">
    <text evidence="4">The sequence shown here is derived from an EMBL/GenBank/DDBJ whole genome shotgun (WGS) entry which is preliminary data.</text>
</comment>
<dbReference type="Pfam" id="PF07486">
    <property type="entry name" value="Hydrolase_2"/>
    <property type="match status" value="1"/>
</dbReference>
<gene>
    <name evidence="4" type="ORF">LZ536_02815</name>
</gene>
<feature type="transmembrane region" description="Helical" evidence="2">
    <location>
        <begin position="20"/>
        <end position="39"/>
    </location>
</feature>
<dbReference type="GO" id="GO:0016787">
    <property type="term" value="F:hydrolase activity"/>
    <property type="evidence" value="ECO:0007669"/>
    <property type="project" value="UniProtKB-KW"/>
</dbReference>
<dbReference type="Gene3D" id="1.10.10.2520">
    <property type="entry name" value="Cell wall hydrolase SleB, domain 1"/>
    <property type="match status" value="1"/>
</dbReference>
<evidence type="ECO:0000256" key="2">
    <source>
        <dbReference type="SAM" id="Phobius"/>
    </source>
</evidence>
<evidence type="ECO:0000259" key="3">
    <source>
        <dbReference type="Pfam" id="PF07486"/>
    </source>
</evidence>
<reference evidence="4" key="1">
    <citation type="submission" date="2022-05" db="EMBL/GenBank/DDBJ databases">
        <authorList>
            <person name="Jo J.-H."/>
            <person name="Im W.-T."/>
        </authorList>
    </citation>
    <scope>NUCLEOTIDE SEQUENCE</scope>
    <source>
        <strain evidence="4">SE158</strain>
    </source>
</reference>
<protein>
    <submittedName>
        <fullName evidence="4">Cell wall hydrolase</fullName>
    </submittedName>
</protein>
<proteinExistence type="predicted"/>
<dbReference type="InterPro" id="IPR042047">
    <property type="entry name" value="SleB_dom1"/>
</dbReference>
<evidence type="ECO:0000256" key="1">
    <source>
        <dbReference type="SAM" id="MobiDB-lite"/>
    </source>
</evidence>
<name>A0ABT0RJM1_9SPHN</name>
<dbReference type="EMBL" id="JAMGBD010000001">
    <property type="protein sequence ID" value="MCL6682834.1"/>
    <property type="molecule type" value="Genomic_DNA"/>
</dbReference>
<keyword evidence="2" id="KW-1133">Transmembrane helix</keyword>
<evidence type="ECO:0000313" key="4">
    <source>
        <dbReference type="EMBL" id="MCL6682834.1"/>
    </source>
</evidence>
<keyword evidence="4" id="KW-0378">Hydrolase</keyword>
<dbReference type="Proteomes" id="UP001165363">
    <property type="component" value="Unassembled WGS sequence"/>
</dbReference>
<feature type="compositionally biased region" description="Low complexity" evidence="1">
    <location>
        <begin position="345"/>
        <end position="366"/>
    </location>
</feature>
<sequence length="366" mass="38373">MTPSLTIDLARPWRTHPRETVGLGLLGLATAVALAGAAMSTDRLPGARAARADKALPSSPAATDIRNVDAQTAEQLNAAIPFASGPNPAARPFTMAKAGAETRDRALECLTSAIYYEAGQEPLEGQQAVAQVVLNRVRHPAFPASVCGVVYEGSTRSTGCQFTFTCDGSLARAPERSAWDRAREVARAALNGFVQPAVGNATHYHANYVAPYWAPTLNKTTSIGAHIFYRWSGGWGQPAAFSQSYSGHESDPKALRYAALSVPHNIVSPVVAAAPAMTKIEGVQVVQNDGKRIRVLFTPEARAAVEKVKHVDYIERVSASENLRDMLGGAAPAVTEKPLGRVSEAAPGPSTVAAATAATGAPVSGN</sequence>
<evidence type="ECO:0000313" key="5">
    <source>
        <dbReference type="Proteomes" id="UP001165363"/>
    </source>
</evidence>
<dbReference type="RefSeq" id="WP_249846781.1">
    <property type="nucleotide sequence ID" value="NZ_JAMGBD010000001.1"/>
</dbReference>
<keyword evidence="5" id="KW-1185">Reference proteome</keyword>
<keyword evidence="2" id="KW-0472">Membrane</keyword>
<organism evidence="4 5">
    <name type="scientific">Sphingomonas alba</name>
    <dbReference type="NCBI Taxonomy" id="2908208"/>
    <lineage>
        <taxon>Bacteria</taxon>
        <taxon>Pseudomonadati</taxon>
        <taxon>Pseudomonadota</taxon>
        <taxon>Alphaproteobacteria</taxon>
        <taxon>Sphingomonadales</taxon>
        <taxon>Sphingomonadaceae</taxon>
        <taxon>Sphingomonas</taxon>
    </lineage>
</organism>
<feature type="region of interest" description="Disordered" evidence="1">
    <location>
        <begin position="338"/>
        <end position="366"/>
    </location>
</feature>
<feature type="domain" description="Cell wall hydrolase SleB" evidence="3">
    <location>
        <begin position="121"/>
        <end position="229"/>
    </location>
</feature>
<keyword evidence="2" id="KW-0812">Transmembrane</keyword>
<dbReference type="InterPro" id="IPR011105">
    <property type="entry name" value="Cell_wall_hydrolase_SleB"/>
</dbReference>
<accession>A0ABT0RJM1</accession>